<protein>
    <submittedName>
        <fullName evidence="1">Uncharacterized protein</fullName>
    </submittedName>
</protein>
<evidence type="ECO:0000313" key="2">
    <source>
        <dbReference type="Proteomes" id="UP000886602"/>
    </source>
</evidence>
<dbReference type="EMBL" id="JADJNC010000023">
    <property type="protein sequence ID" value="MBK7424111.1"/>
    <property type="molecule type" value="Genomic_DNA"/>
</dbReference>
<organism evidence="1 2">
    <name type="scientific">Candidatus Propionivibrio dominans</name>
    <dbReference type="NCBI Taxonomy" id="2954373"/>
    <lineage>
        <taxon>Bacteria</taxon>
        <taxon>Pseudomonadati</taxon>
        <taxon>Pseudomonadota</taxon>
        <taxon>Betaproteobacteria</taxon>
        <taxon>Rhodocyclales</taxon>
        <taxon>Rhodocyclaceae</taxon>
        <taxon>Propionivibrio</taxon>
    </lineage>
</organism>
<name>A0A9D7I8B2_9RHOO</name>
<proteinExistence type="predicted"/>
<comment type="caution">
    <text evidence="1">The sequence shown here is derived from an EMBL/GenBank/DDBJ whole genome shotgun (WGS) entry which is preliminary data.</text>
</comment>
<sequence length="74" mass="8059">MRLQGEVKLDEALWLPGSLCGLFRIPFYRLAVARRAQADGDQRQLPTVSSARAIAMRCSSPRSFASGSTGNSCE</sequence>
<accession>A0A9D7I8B2</accession>
<reference evidence="1" key="1">
    <citation type="submission" date="2020-10" db="EMBL/GenBank/DDBJ databases">
        <title>Connecting structure to function with the recovery of over 1000 high-quality activated sludge metagenome-assembled genomes encoding full-length rRNA genes using long-read sequencing.</title>
        <authorList>
            <person name="Singleton C.M."/>
            <person name="Petriglieri F."/>
            <person name="Kristensen J.M."/>
            <person name="Kirkegaard R.H."/>
            <person name="Michaelsen T.Y."/>
            <person name="Andersen M.H."/>
            <person name="Karst S.M."/>
            <person name="Dueholm M.S."/>
            <person name="Nielsen P.H."/>
            <person name="Albertsen M."/>
        </authorList>
    </citation>
    <scope>NUCLEOTIDE SEQUENCE</scope>
    <source>
        <strain evidence="1">EsbW_18-Q3-R4-48_MAXAC.044</strain>
    </source>
</reference>
<evidence type="ECO:0000313" key="1">
    <source>
        <dbReference type="EMBL" id="MBK7424111.1"/>
    </source>
</evidence>
<dbReference type="AlphaFoldDB" id="A0A9D7I8B2"/>
<dbReference type="Proteomes" id="UP000886602">
    <property type="component" value="Unassembled WGS sequence"/>
</dbReference>
<gene>
    <name evidence="1" type="ORF">IPJ48_14095</name>
</gene>